<sequence>MKKKKILTAEEAVALYFSLPSDPEDSENEGDREEDFHNADSINIGDISDAVDNPDILSRNVESDSEDNFQNADRMNSDDDDDTVDDPDFLPPNDTNGEPNSDSAGEETLEDTTQNENSDIEYLWSENQHPKVIPNFDSAGKPTHQGFTRLSHPIEYFNRYFDSTITKKIMDETNLYAEQKSDKNWTPLTQEELQAFLGILIMMGINKLPTLESYWSSDPFFNNQEISSVMPVKRFKKIISNLHANDNQKAVPRNEPGFDKLHKVRPLITHFDKKFQEEYSNSSVQSIDEIMVKFKGRSTMKQYMPGKPVKRGYKIWARSDASSGYLYQFEIYTGKKDDGAISEGLGYRVITNLTNDLHLTSPLLVVFDNFFTSVPLMETLFSKNIYAIGTIRTGRKFLPEPMKKNKKYQKNESLMLACRDTVAVQWRDTKVVTLLSTAHNMNEMTEVSRTQKDGSKKKVACPKAIADYTRSMGGVDKFNHLKSSYSSSRRSKKWWHRIFYFLLDASLVNSYILYVANHNVARNSHLEVRLRIARGLIGGFCSKKRKLQSSWVATKKEIGIPHEIRTANVGTHMPEKGKTYRRCKHCSTKTNQKRTKVLCSTCDVPLCAAPCFMLFHLNN</sequence>
<dbReference type="PANTHER" id="PTHR46599:SF3">
    <property type="entry name" value="PIGGYBAC TRANSPOSABLE ELEMENT-DERIVED PROTEIN 4"/>
    <property type="match status" value="1"/>
</dbReference>
<evidence type="ECO:0000256" key="1">
    <source>
        <dbReference type="SAM" id="MobiDB-lite"/>
    </source>
</evidence>
<feature type="domain" description="PiggyBac transposable element-derived protein 4 C-terminal zinc-finger" evidence="2">
    <location>
        <begin position="576"/>
        <end position="617"/>
    </location>
</feature>
<feature type="domain" description="PiggyBac transposable element-derived protein" evidence="3">
    <location>
        <begin position="153"/>
        <end position="511"/>
    </location>
</feature>
<dbReference type="PANTHER" id="PTHR46599">
    <property type="entry name" value="PIGGYBAC TRANSPOSABLE ELEMENT-DERIVED PROTEIN 4"/>
    <property type="match status" value="1"/>
</dbReference>
<dbReference type="Pfam" id="PF13842">
    <property type="entry name" value="zf-Tnp_2"/>
    <property type="match status" value="1"/>
</dbReference>
<name>A0AAV2C1J9_9ARAC</name>
<proteinExistence type="predicted"/>
<protein>
    <recommendedName>
        <fullName evidence="6">Transposase</fullName>
    </recommendedName>
</protein>
<feature type="compositionally biased region" description="Polar residues" evidence="1">
    <location>
        <begin position="93"/>
        <end position="103"/>
    </location>
</feature>
<keyword evidence="5" id="KW-1185">Reference proteome</keyword>
<organism evidence="4 5">
    <name type="scientific">Larinioides sclopetarius</name>
    <dbReference type="NCBI Taxonomy" id="280406"/>
    <lineage>
        <taxon>Eukaryota</taxon>
        <taxon>Metazoa</taxon>
        <taxon>Ecdysozoa</taxon>
        <taxon>Arthropoda</taxon>
        <taxon>Chelicerata</taxon>
        <taxon>Arachnida</taxon>
        <taxon>Araneae</taxon>
        <taxon>Araneomorphae</taxon>
        <taxon>Entelegynae</taxon>
        <taxon>Araneoidea</taxon>
        <taxon>Araneidae</taxon>
        <taxon>Larinioides</taxon>
    </lineage>
</organism>
<feature type="compositionally biased region" description="Acidic residues" evidence="1">
    <location>
        <begin position="78"/>
        <end position="88"/>
    </location>
</feature>
<evidence type="ECO:0000259" key="2">
    <source>
        <dbReference type="Pfam" id="PF13842"/>
    </source>
</evidence>
<evidence type="ECO:0000313" key="4">
    <source>
        <dbReference type="EMBL" id="CAL1301975.1"/>
    </source>
</evidence>
<dbReference type="InterPro" id="IPR029526">
    <property type="entry name" value="PGBD"/>
</dbReference>
<gene>
    <name evidence="4" type="ORF">LARSCL_LOCUS22819</name>
</gene>
<reference evidence="4 5" key="1">
    <citation type="submission" date="2024-04" db="EMBL/GenBank/DDBJ databases">
        <authorList>
            <person name="Rising A."/>
            <person name="Reimegard J."/>
            <person name="Sonavane S."/>
            <person name="Akerstrom W."/>
            <person name="Nylinder S."/>
            <person name="Hedman E."/>
            <person name="Kallberg Y."/>
        </authorList>
    </citation>
    <scope>NUCLEOTIDE SEQUENCE [LARGE SCALE GENOMIC DNA]</scope>
</reference>
<dbReference type="AlphaFoldDB" id="A0AAV2C1J9"/>
<dbReference type="EMBL" id="CAXIEN010001029">
    <property type="protein sequence ID" value="CAL1301975.1"/>
    <property type="molecule type" value="Genomic_DNA"/>
</dbReference>
<dbReference type="Pfam" id="PF13843">
    <property type="entry name" value="DDE_Tnp_1_7"/>
    <property type="match status" value="1"/>
</dbReference>
<evidence type="ECO:0008006" key="6">
    <source>
        <dbReference type="Google" id="ProtNLM"/>
    </source>
</evidence>
<feature type="region of interest" description="Disordered" evidence="1">
    <location>
        <begin position="17"/>
        <end position="115"/>
    </location>
</feature>
<dbReference type="Proteomes" id="UP001497382">
    <property type="component" value="Unassembled WGS sequence"/>
</dbReference>
<accession>A0AAV2C1J9</accession>
<evidence type="ECO:0000259" key="3">
    <source>
        <dbReference type="Pfam" id="PF13843"/>
    </source>
</evidence>
<evidence type="ECO:0000313" key="5">
    <source>
        <dbReference type="Proteomes" id="UP001497382"/>
    </source>
</evidence>
<feature type="compositionally biased region" description="Acidic residues" evidence="1">
    <location>
        <begin position="22"/>
        <end position="33"/>
    </location>
</feature>
<comment type="caution">
    <text evidence="4">The sequence shown here is derived from an EMBL/GenBank/DDBJ whole genome shotgun (WGS) entry which is preliminary data.</text>
</comment>
<dbReference type="InterPro" id="IPR032718">
    <property type="entry name" value="PGBD4_Znf_C"/>
</dbReference>